<dbReference type="InterPro" id="IPR012337">
    <property type="entry name" value="RNaseH-like_sf"/>
</dbReference>
<dbReference type="InterPro" id="IPR036397">
    <property type="entry name" value="RNaseH_sf"/>
</dbReference>
<keyword evidence="2" id="KW-1185">Reference proteome</keyword>
<gene>
    <name evidence="3" type="primary">LOC127746700</name>
</gene>
<reference evidence="2" key="1">
    <citation type="journal article" date="2016" name="Nat. Genet.">
        <title>The genome sequences of Arachis duranensis and Arachis ipaensis, the diploid ancestors of cultivated peanut.</title>
        <authorList>
            <person name="Bertioli D.J."/>
            <person name="Cannon S.B."/>
            <person name="Froenicke L."/>
            <person name="Huang G."/>
            <person name="Farmer A.D."/>
            <person name="Cannon E.K."/>
            <person name="Liu X."/>
            <person name="Gao D."/>
            <person name="Clevenger J."/>
            <person name="Dash S."/>
            <person name="Ren L."/>
            <person name="Moretzsohn M.C."/>
            <person name="Shirasawa K."/>
            <person name="Huang W."/>
            <person name="Vidigal B."/>
            <person name="Abernathy B."/>
            <person name="Chu Y."/>
            <person name="Niederhuth C.E."/>
            <person name="Umale P."/>
            <person name="Araujo A.C."/>
            <person name="Kozik A."/>
            <person name="Kim K.D."/>
            <person name="Burow M.D."/>
            <person name="Varshney R.K."/>
            <person name="Wang X."/>
            <person name="Zhang X."/>
            <person name="Barkley N."/>
            <person name="Guimaraes P.M."/>
            <person name="Isobe S."/>
            <person name="Guo B."/>
            <person name="Liao B."/>
            <person name="Stalker H.T."/>
            <person name="Schmitz R.J."/>
            <person name="Scheffler B.E."/>
            <person name="Leal-Bertioli S.C."/>
            <person name="Xun X."/>
            <person name="Jackson S.A."/>
            <person name="Michelmore R."/>
            <person name="Ozias-Akins P."/>
        </authorList>
    </citation>
    <scope>NUCLEOTIDE SEQUENCE [LARGE SCALE GENOMIC DNA]</scope>
    <source>
        <strain evidence="2">cv. V14167</strain>
    </source>
</reference>
<evidence type="ECO:0000259" key="1">
    <source>
        <dbReference type="Pfam" id="PF13456"/>
    </source>
</evidence>
<dbReference type="Proteomes" id="UP000515211">
    <property type="component" value="Chromosome 4"/>
</dbReference>
<dbReference type="GO" id="GO:0003676">
    <property type="term" value="F:nucleic acid binding"/>
    <property type="evidence" value="ECO:0007669"/>
    <property type="project" value="InterPro"/>
</dbReference>
<dbReference type="GeneID" id="127746700"/>
<dbReference type="PANTHER" id="PTHR47723">
    <property type="entry name" value="OS05G0353850 PROTEIN"/>
    <property type="match status" value="1"/>
</dbReference>
<accession>A0A9C6TXM1</accession>
<feature type="domain" description="RNase H type-1" evidence="1">
    <location>
        <begin position="2"/>
        <end position="82"/>
    </location>
</feature>
<dbReference type="PANTHER" id="PTHR47723:SF19">
    <property type="entry name" value="POLYNUCLEOTIDYL TRANSFERASE, RIBONUCLEASE H-LIKE SUPERFAMILY PROTEIN"/>
    <property type="match status" value="1"/>
</dbReference>
<organism evidence="2 3">
    <name type="scientific">Arachis duranensis</name>
    <name type="common">Wild peanut</name>
    <dbReference type="NCBI Taxonomy" id="130453"/>
    <lineage>
        <taxon>Eukaryota</taxon>
        <taxon>Viridiplantae</taxon>
        <taxon>Streptophyta</taxon>
        <taxon>Embryophyta</taxon>
        <taxon>Tracheophyta</taxon>
        <taxon>Spermatophyta</taxon>
        <taxon>Magnoliopsida</taxon>
        <taxon>eudicotyledons</taxon>
        <taxon>Gunneridae</taxon>
        <taxon>Pentapetalae</taxon>
        <taxon>rosids</taxon>
        <taxon>fabids</taxon>
        <taxon>Fabales</taxon>
        <taxon>Fabaceae</taxon>
        <taxon>Papilionoideae</taxon>
        <taxon>50 kb inversion clade</taxon>
        <taxon>dalbergioids sensu lato</taxon>
        <taxon>Dalbergieae</taxon>
        <taxon>Pterocarpus clade</taxon>
        <taxon>Arachis</taxon>
    </lineage>
</organism>
<dbReference type="InterPro" id="IPR002156">
    <property type="entry name" value="RNaseH_domain"/>
</dbReference>
<reference evidence="3" key="2">
    <citation type="submission" date="2025-08" db="UniProtKB">
        <authorList>
            <consortium name="RefSeq"/>
        </authorList>
    </citation>
    <scope>IDENTIFICATION</scope>
    <source>
        <tissue evidence="3">Whole plant</tissue>
    </source>
</reference>
<dbReference type="SUPFAM" id="SSF53098">
    <property type="entry name" value="Ribonuclease H-like"/>
    <property type="match status" value="1"/>
</dbReference>
<dbReference type="Gene3D" id="3.30.420.10">
    <property type="entry name" value="Ribonuclease H-like superfamily/Ribonuclease H"/>
    <property type="match status" value="1"/>
</dbReference>
<dbReference type="RefSeq" id="XP_052116654.1">
    <property type="nucleotide sequence ID" value="XM_052260694.1"/>
</dbReference>
<evidence type="ECO:0000313" key="2">
    <source>
        <dbReference type="Proteomes" id="UP000515211"/>
    </source>
</evidence>
<protein>
    <submittedName>
        <fullName evidence="3">Uncharacterized protein LOC127746700</fullName>
    </submittedName>
</protein>
<dbReference type="InterPro" id="IPR044730">
    <property type="entry name" value="RNase_H-like_dom_plant"/>
</dbReference>
<dbReference type="InterPro" id="IPR053151">
    <property type="entry name" value="RNase_H-like"/>
</dbReference>
<proteinExistence type="predicted"/>
<evidence type="ECO:0000313" key="3">
    <source>
        <dbReference type="RefSeq" id="XP_052116654.1"/>
    </source>
</evidence>
<sequence length="117" mass="12935">MHVELWAIIHGMRIATRNSYQHLVVESDSAATIKFINQGCPPAHSCAPLTQDIRNLVARFEHITWSHALREANTVADLLAKKGQDLDLGLHIFDIAPPDISYALLGDNLGTLRIRGS</sequence>
<dbReference type="KEGG" id="adu:127746700"/>
<dbReference type="Pfam" id="PF13456">
    <property type="entry name" value="RVT_3"/>
    <property type="match status" value="1"/>
</dbReference>
<dbReference type="AlphaFoldDB" id="A0A9C6TXM1"/>
<name>A0A9C6TXM1_ARADU</name>
<dbReference type="CDD" id="cd06222">
    <property type="entry name" value="RNase_H_like"/>
    <property type="match status" value="1"/>
</dbReference>
<dbReference type="GO" id="GO:0004523">
    <property type="term" value="F:RNA-DNA hybrid ribonuclease activity"/>
    <property type="evidence" value="ECO:0007669"/>
    <property type="project" value="InterPro"/>
</dbReference>